<dbReference type="OrthoDB" id="2021138at2759"/>
<dbReference type="SMART" id="SM00100">
    <property type="entry name" value="cNMP"/>
    <property type="match status" value="4"/>
</dbReference>
<feature type="compositionally biased region" description="Low complexity" evidence="2">
    <location>
        <begin position="634"/>
        <end position="643"/>
    </location>
</feature>
<feature type="region of interest" description="Disordered" evidence="2">
    <location>
        <begin position="536"/>
        <end position="753"/>
    </location>
</feature>
<dbReference type="EMBL" id="DS989734">
    <property type="protein sequence ID" value="EEA07641.1"/>
    <property type="molecule type" value="Genomic_DNA"/>
</dbReference>
<dbReference type="PROSITE" id="PS50042">
    <property type="entry name" value="CNMP_BINDING_3"/>
    <property type="match status" value="4"/>
</dbReference>
<dbReference type="Proteomes" id="UP000001460">
    <property type="component" value="Unassembled WGS sequence"/>
</dbReference>
<feature type="domain" description="Cyclic nucleotide-binding" evidence="3">
    <location>
        <begin position="1063"/>
        <end position="1133"/>
    </location>
</feature>
<feature type="compositionally biased region" description="Basic and acidic residues" evidence="2">
    <location>
        <begin position="661"/>
        <end position="676"/>
    </location>
</feature>
<evidence type="ECO:0000313" key="4">
    <source>
        <dbReference type="EMBL" id="EEA07641.1"/>
    </source>
</evidence>
<feature type="domain" description="Cyclic nucleotide-binding" evidence="3">
    <location>
        <begin position="1843"/>
        <end position="1928"/>
    </location>
</feature>
<evidence type="ECO:0000313" key="5">
    <source>
        <dbReference type="Proteomes" id="UP000001460"/>
    </source>
</evidence>
<protein>
    <submittedName>
        <fullName evidence="4">Cyclic nucleotide-binding domain-containing protein</fullName>
    </submittedName>
</protein>
<dbReference type="InterPro" id="IPR014710">
    <property type="entry name" value="RmlC-like_jellyroll"/>
</dbReference>
<dbReference type="GeneID" id="6997113"/>
<evidence type="ECO:0000256" key="1">
    <source>
        <dbReference type="SAM" id="Coils"/>
    </source>
</evidence>
<feature type="compositionally biased region" description="Low complexity" evidence="2">
    <location>
        <begin position="536"/>
        <end position="545"/>
    </location>
</feature>
<dbReference type="eggNOG" id="KOG0614">
    <property type="taxonomic scope" value="Eukaryota"/>
</dbReference>
<feature type="compositionally biased region" description="Polar residues" evidence="2">
    <location>
        <begin position="699"/>
        <end position="709"/>
    </location>
</feature>
<keyword evidence="1" id="KW-0175">Coiled coil</keyword>
<feature type="compositionally biased region" description="Basic and acidic residues" evidence="2">
    <location>
        <begin position="1370"/>
        <end position="1390"/>
    </location>
</feature>
<feature type="coiled-coil region" evidence="1">
    <location>
        <begin position="235"/>
        <end position="262"/>
    </location>
</feature>
<proteinExistence type="predicted"/>
<dbReference type="InterPro" id="IPR018490">
    <property type="entry name" value="cNMP-bd_dom_sf"/>
</dbReference>
<dbReference type="Gene3D" id="2.60.120.10">
    <property type="entry name" value="Jelly Rolls"/>
    <property type="match status" value="4"/>
</dbReference>
<dbReference type="Pfam" id="PF00027">
    <property type="entry name" value="cNMP_binding"/>
    <property type="match status" value="2"/>
</dbReference>
<evidence type="ECO:0000256" key="2">
    <source>
        <dbReference type="SAM" id="MobiDB-lite"/>
    </source>
</evidence>
<sequence length="1952" mass="223246">MFEKMKEIREKRLSSGIIMKHSKEEDQNDASIDTNKVEDRSNCILNPMDIDAKQDIERRTQQFLRSRVLKSGINPYAGYSISNNIYEATNNNKKFGTNRIRVEDQWITSGMIPGDSMTDLPPQYYSWRKRELLNSLSPDIQLRKNLLNESISRIKSIQDKQVDQCSREGESDDDICKAENSAKLFAPPLVMPNIKLSSRKHHVEHTKNIVNSNLIADLVTQQIQEHLENIVVDKQSELEKKIETLTNQIKTLESKATDYVGKQIKLAMESVKTPKSSLPSVALTPSQQNSTKKPLLSIIKSTISFVDTVDKDTIDIHQSKILNKPRNLPIETQKKLGKAPKEEHVPDLISVKFSHYVTLFSHHILKNFKSLAAAFKAMRPDSKKEVSKKRFLAFVELNKIPGNDLDHENLYKEICKPKNVLTVVSLYRNLNPLNNNESWTIEDFANTLFDIYDGDINLALSALPSNGEFIKVDSFVEFAVNNLGIKPELANNIWKNYFDSNNSRCLISVAIKKIINALSLPPETLLKVDKAEFSDSESVNPSVSSKELESGLQSQDSEQVSEKDQDSASEKNKKYDEDYSSSEISKISDTSSSDQSDSELGNSTSGFAGRIGKSYQNDYSPPKEDDTKKDKYDNNNNNNNNNNKENKNERSSARSLLSNSEAEKKLEKEVDDDRTYNKTSFEVNNSTETQEQIKDRNTVEQSVSDSENYSKGSSDNESDEENNKEKQNFKKGTDPIEKKGEVEGEQTTRNIDNRKDLGNEIITKASFEIVKSDTSVSNNKDLTVQKKSSILPDTARVEPLEPAKVNGGSSTIRTSESLNPRVEQYKTQEILRREAIPLGLDPTDEILPLDERFRKRVLDKYTTVAAAYLKICGGKEIKPNVNITIFGYFMESLNIYLPFTESKIFYKKVAYPDKEITIGSMYRYILELDTKEDFEPVEIGKYLSEIYGSVENAFIAKCLYNKSTIKIDEFISVCKESGFSVKVINDLFNSMVDESSDTVEVQDAIQCIEGHITPEEVKKDEVTRNSQWALWRISPDRKIPIDPNIKNKELKLVSKILINNIDYFQKIGKYELLSLIENYFMREQLPEGAYVYRSGDLDYSLSVIISGGVNSVEALWYGGENILKSFGEGEVIGIRMFEKLTSNETLRTNSETVLWKLMPNIWFDKFKPKLSVLSESFGELEDYINEDRVFGTMSDAKKKELFHHTIFTKYPCKTRIFKQGDMPKALILVFDGKVNLYVDKDLSLNPSHYRSLEAGSTIGDMYLINKEPYPYSAYCASDSDFVVIATVESNKALSILDDDIKKKMLALEKKYQDKRPIPIQNIPKFPSLSDINKYISNSSKVEDNTQAETNSPENLKGESKSTDQPNNNQDNKKTSDMDNKDKDTKENIVVKEEDENKELEYLHADIQSRILRRHSSLADTFKYIYKHHVKKPLLKYNWVLNLFDTNIQPSNDMCRKWPNYCKMFIGYWIDIDAFAEYVSEYLQINATFKYIREIYQRLCYPLKDQLYIGTFYRNFEEVQNLSLRDMNRRLVEIDKGVYNCFTEMAGITPGSSITLDTFIVVAARAGFTRDEASDIYTKQLDVLHNKLVSLTTLVKLVAGEITRKEAEDAESNYGLLNMAQDYFGRDNIIPKIVDLNNMKIDEEKFTSKYEDMKFDENKVIEDKNSSILVDFLGVTEPFNVLHIGQRHWLVAQMEKKEFDRDDKIITQGNPQSPNLFLISGELTIIQTSFFGYDSEVGSIREVAQYGWTEYYSTNQPSSVSVVAKTTSTVYILSRSYLEKLNLVISNRIEKIRNISALLLRTPNIRDWPSFVLDKLAKSLKVQIFNEGEHILDIGPCDKNSLKFYIVAKGTVHVEGVPFEDEEASNSYKLGSGRYFGEWAIINNYNERTCTIIAEGSVALLTVPKHEFKRVISEVDEYALNRFKDYGLKLYHFSPRHASRFNSPLRSPKKFDQ</sequence>
<feature type="domain" description="Cyclic nucleotide-binding" evidence="3">
    <location>
        <begin position="1677"/>
        <end position="1780"/>
    </location>
</feature>
<dbReference type="VEuPathDB" id="CryptoDB:CMU_005640"/>
<evidence type="ECO:0000259" key="3">
    <source>
        <dbReference type="PROSITE" id="PS50042"/>
    </source>
</evidence>
<feature type="region of interest" description="Disordered" evidence="2">
    <location>
        <begin position="793"/>
        <end position="819"/>
    </location>
</feature>
<dbReference type="SUPFAM" id="SSF51206">
    <property type="entry name" value="cAMP-binding domain-like"/>
    <property type="match status" value="4"/>
</dbReference>
<feature type="compositionally biased region" description="Polar residues" evidence="2">
    <location>
        <begin position="807"/>
        <end position="818"/>
    </location>
</feature>
<dbReference type="PANTHER" id="PTHR23011:SF28">
    <property type="entry name" value="CYCLIC NUCLEOTIDE-BINDING DOMAIN CONTAINING PROTEIN"/>
    <property type="match status" value="1"/>
</dbReference>
<feature type="compositionally biased region" description="Polar residues" evidence="2">
    <location>
        <begin position="677"/>
        <end position="690"/>
    </location>
</feature>
<name>B6AHE6_CRYMR</name>
<dbReference type="RefSeq" id="XP_002141990.1">
    <property type="nucleotide sequence ID" value="XM_002141954.1"/>
</dbReference>
<feature type="compositionally biased region" description="Basic and acidic residues" evidence="2">
    <location>
        <begin position="621"/>
        <end position="633"/>
    </location>
</feature>
<accession>B6AHE6</accession>
<feature type="compositionally biased region" description="Polar residues" evidence="2">
    <location>
        <begin position="1339"/>
        <end position="1353"/>
    </location>
</feature>
<dbReference type="CDD" id="cd00038">
    <property type="entry name" value="CAP_ED"/>
    <property type="match status" value="4"/>
</dbReference>
<feature type="domain" description="Cyclic nucleotide-binding" evidence="3">
    <location>
        <begin position="1189"/>
        <end position="1310"/>
    </location>
</feature>
<feature type="compositionally biased region" description="Basic and acidic residues" evidence="2">
    <location>
        <begin position="721"/>
        <end position="742"/>
    </location>
</feature>
<dbReference type="InterPro" id="IPR000595">
    <property type="entry name" value="cNMP-bd_dom"/>
</dbReference>
<dbReference type="OMA" id="WIDIDAF"/>
<reference evidence="4" key="1">
    <citation type="submission" date="2008-06" db="EMBL/GenBank/DDBJ databases">
        <authorList>
            <person name="Lorenzi H."/>
            <person name="Inman J."/>
            <person name="Miller J."/>
            <person name="Schobel S."/>
            <person name="Amedeo P."/>
            <person name="Caler E.V."/>
            <person name="da Silva J."/>
        </authorList>
    </citation>
    <scope>NUCLEOTIDE SEQUENCE [LARGE SCALE GENOMIC DNA]</scope>
    <source>
        <strain evidence="4">RN66</strain>
    </source>
</reference>
<feature type="region of interest" description="Disordered" evidence="2">
    <location>
        <begin position="1339"/>
        <end position="1390"/>
    </location>
</feature>
<feature type="compositionally biased region" description="Basic and acidic residues" evidence="2">
    <location>
        <begin position="560"/>
        <end position="577"/>
    </location>
</feature>
<keyword evidence="5" id="KW-1185">Reference proteome</keyword>
<dbReference type="PANTHER" id="PTHR23011">
    <property type="entry name" value="CYCLIC NUCLEOTIDE-BINDING DOMAIN CONTAINING PROTEIN"/>
    <property type="match status" value="1"/>
</dbReference>
<feature type="compositionally biased region" description="Low complexity" evidence="2">
    <location>
        <begin position="581"/>
        <end position="595"/>
    </location>
</feature>
<organism evidence="4 5">
    <name type="scientific">Cryptosporidium muris (strain RN66)</name>
    <dbReference type="NCBI Taxonomy" id="441375"/>
    <lineage>
        <taxon>Eukaryota</taxon>
        <taxon>Sar</taxon>
        <taxon>Alveolata</taxon>
        <taxon>Apicomplexa</taxon>
        <taxon>Conoidasida</taxon>
        <taxon>Coccidia</taxon>
        <taxon>Eucoccidiorida</taxon>
        <taxon>Eimeriorina</taxon>
        <taxon>Cryptosporidiidae</taxon>
        <taxon>Cryptosporidium</taxon>
    </lineage>
</organism>
<dbReference type="STRING" id="441375.B6AHE6"/>
<gene>
    <name evidence="4" type="ORF">CMU_005640</name>
</gene>